<reference evidence="1" key="1">
    <citation type="journal article" date="2014" name="Int. J. Syst. Evol. Microbiol.">
        <title>Complete genome sequence of Corynebacterium casei LMG S-19264T (=DSM 44701T), isolated from a smear-ripened cheese.</title>
        <authorList>
            <consortium name="US DOE Joint Genome Institute (JGI-PGF)"/>
            <person name="Walter F."/>
            <person name="Albersmeier A."/>
            <person name="Kalinowski J."/>
            <person name="Ruckert C."/>
        </authorList>
    </citation>
    <scope>NUCLEOTIDE SEQUENCE</scope>
    <source>
        <strain evidence="1">JCM 3091</strain>
    </source>
</reference>
<gene>
    <name evidence="1" type="ORF">GCM10010124_05580</name>
</gene>
<reference evidence="1" key="2">
    <citation type="submission" date="2020-09" db="EMBL/GenBank/DDBJ databases">
        <authorList>
            <person name="Sun Q."/>
            <person name="Ohkuma M."/>
        </authorList>
    </citation>
    <scope>NUCLEOTIDE SEQUENCE</scope>
    <source>
        <strain evidence="1">JCM 3091</strain>
    </source>
</reference>
<evidence type="ECO:0000313" key="2">
    <source>
        <dbReference type="Proteomes" id="UP000662200"/>
    </source>
</evidence>
<protein>
    <submittedName>
        <fullName evidence="1">Uncharacterized protein</fullName>
    </submittedName>
</protein>
<organism evidence="1 2">
    <name type="scientific">Pilimelia terevasa</name>
    <dbReference type="NCBI Taxonomy" id="53372"/>
    <lineage>
        <taxon>Bacteria</taxon>
        <taxon>Bacillati</taxon>
        <taxon>Actinomycetota</taxon>
        <taxon>Actinomycetes</taxon>
        <taxon>Micromonosporales</taxon>
        <taxon>Micromonosporaceae</taxon>
        <taxon>Pilimelia</taxon>
    </lineage>
</organism>
<name>A0A8J3FEX7_9ACTN</name>
<dbReference type="InterPro" id="IPR037914">
    <property type="entry name" value="SpoVT-AbrB_sf"/>
</dbReference>
<sequence>MDVNAAGVATVESKVTGGRVQIPASVRRTLGLADDDRLLWVSDSSGVRVTTRRALTEEVWAANTGGDAIDTAAEVREMRRGDVAQERRGGGARAWEGVDTDDAVLDELFGA</sequence>
<comment type="caution">
    <text evidence="1">The sequence shown here is derived from an EMBL/GenBank/DDBJ whole genome shotgun (WGS) entry which is preliminary data.</text>
</comment>
<keyword evidence="2" id="KW-1185">Reference proteome</keyword>
<dbReference type="AlphaFoldDB" id="A0A8J3FEX7"/>
<dbReference type="EMBL" id="BMQC01000001">
    <property type="protein sequence ID" value="GGK15828.1"/>
    <property type="molecule type" value="Genomic_DNA"/>
</dbReference>
<evidence type="ECO:0000313" key="1">
    <source>
        <dbReference type="EMBL" id="GGK15828.1"/>
    </source>
</evidence>
<dbReference type="SUPFAM" id="SSF89447">
    <property type="entry name" value="AbrB/MazE/MraZ-like"/>
    <property type="match status" value="1"/>
</dbReference>
<accession>A0A8J3FEX7</accession>
<proteinExistence type="predicted"/>
<dbReference type="Proteomes" id="UP000662200">
    <property type="component" value="Unassembled WGS sequence"/>
</dbReference>